<evidence type="ECO:0000313" key="2">
    <source>
        <dbReference type="EMBL" id="RMB56793.1"/>
    </source>
</evidence>
<feature type="chain" id="PRO_5018239890" evidence="1">
    <location>
        <begin position="20"/>
        <end position="717"/>
    </location>
</feature>
<reference evidence="2 3" key="1">
    <citation type="submission" date="2018-10" db="EMBL/GenBank/DDBJ databases">
        <title>Dokdonia luteus sp. nov., isolated from sea water.</title>
        <authorList>
            <person name="Zhou L.Y."/>
            <person name="Du Z.J."/>
        </authorList>
    </citation>
    <scope>NUCLEOTIDE SEQUENCE [LARGE SCALE GENOMIC DNA]</scope>
    <source>
        <strain evidence="2 3">SH27</strain>
    </source>
</reference>
<dbReference type="OrthoDB" id="9808260at2"/>
<comment type="caution">
    <text evidence="2">The sequence shown here is derived from an EMBL/GenBank/DDBJ whole genome shotgun (WGS) entry which is preliminary data.</text>
</comment>
<feature type="signal peptide" evidence="1">
    <location>
        <begin position="1"/>
        <end position="19"/>
    </location>
</feature>
<sequence>MRTSLFLLFAYFIAPTLMSQVTLSDYEKYPVFPECKTTPIAQLPECFNQTLISFVVNNLEVPEKVTEEQYDGQMVVLFEVTKKGAFKLLHTEAVYQELKDAMQTVFDALPKIEHATYNSEPAYMQFTMPVKIPLDRNVIGTYKNEDESAFAKAEPPILKTDTTLPAATKLNALDEEYDAIKNQEFNRQNKYASQLNIPFSHQVYSRFDAQLNRVGTNSHTGSKPFLYETVNPYYNFEEKANALSKNRKSWLGRKFFDEHMLRVQGDGYWFTLDPAADLQLGYETDENKVNDYTYNNTRAVFVQGGLGKKLNFFAAVYESQGRFAQYYNDFAISLRPDGGNPAIIPGRGIAKEGRNGDFDYPAAEGYVSYTPSSFFNIQLGHGKQFVGDGYRSLLLSDNSSYFPFIKLNTSFWKIKYTNTWTSLRDVRPEVVEDGSFRAKYMANHYLSYNVSKRLNIGLFESVIWENDNGRGFDFNYLNPVIFYRAIEFSTGSRGGNALIGLTGKYKFSNSVNAYGQIVIDEFSGADVFSGNQSYKNKQGFQVGVKYYDAFGVPNLTLQAEYNQVRPYVYSNNEIQLNYGHNNQSLAHQWGANFKEAIAIARYENERWYGSAKIILGTRGFEIGDIDETYFGGSIYGNDENRPSDEGIEFFQGNRVDSFYADLELGYLLNPATNLKVYVNPIFRDFKAETQTAMTFDTNTVWVNFGFRTDLFNWYYDY</sequence>
<keyword evidence="1" id="KW-0732">Signal</keyword>
<proteinExistence type="predicted"/>
<evidence type="ECO:0000256" key="1">
    <source>
        <dbReference type="SAM" id="SignalP"/>
    </source>
</evidence>
<evidence type="ECO:0000313" key="3">
    <source>
        <dbReference type="Proteomes" id="UP000281985"/>
    </source>
</evidence>
<dbReference type="InterPro" id="IPR038636">
    <property type="entry name" value="Wzi_sf"/>
</dbReference>
<dbReference type="EMBL" id="REFV01000014">
    <property type="protein sequence ID" value="RMB56793.1"/>
    <property type="molecule type" value="Genomic_DNA"/>
</dbReference>
<dbReference type="AlphaFoldDB" id="A0A3M0G4F1"/>
<keyword evidence="3" id="KW-1185">Reference proteome</keyword>
<dbReference type="Proteomes" id="UP000281985">
    <property type="component" value="Unassembled WGS sequence"/>
</dbReference>
<organism evidence="2 3">
    <name type="scientific">Dokdonia sinensis</name>
    <dbReference type="NCBI Taxonomy" id="2479847"/>
    <lineage>
        <taxon>Bacteria</taxon>
        <taxon>Pseudomonadati</taxon>
        <taxon>Bacteroidota</taxon>
        <taxon>Flavobacteriia</taxon>
        <taxon>Flavobacteriales</taxon>
        <taxon>Flavobacteriaceae</taxon>
        <taxon>Dokdonia</taxon>
    </lineage>
</organism>
<name>A0A3M0G4F1_9FLAO</name>
<protein>
    <submittedName>
        <fullName evidence="2">Gliding motility protein RemB</fullName>
    </submittedName>
</protein>
<accession>A0A3M0G4F1</accession>
<gene>
    <name evidence="2" type="ORF">EAX61_13145</name>
</gene>
<dbReference type="Gene3D" id="2.40.160.130">
    <property type="entry name" value="Capsule assembly protein Wzi"/>
    <property type="match status" value="1"/>
</dbReference>